<proteinExistence type="predicted"/>
<evidence type="ECO:0000313" key="2">
    <source>
        <dbReference type="EMBL" id="TGO81732.1"/>
    </source>
</evidence>
<dbReference type="EMBL" id="PQXO01001032">
    <property type="protein sequence ID" value="TGO81732.1"/>
    <property type="molecule type" value="Genomic_DNA"/>
</dbReference>
<feature type="compositionally biased region" description="Basic and acidic residues" evidence="1">
    <location>
        <begin position="188"/>
        <end position="203"/>
    </location>
</feature>
<organism evidence="2 3">
    <name type="scientific">Botrytis porri</name>
    <dbReference type="NCBI Taxonomy" id="87229"/>
    <lineage>
        <taxon>Eukaryota</taxon>
        <taxon>Fungi</taxon>
        <taxon>Dikarya</taxon>
        <taxon>Ascomycota</taxon>
        <taxon>Pezizomycotina</taxon>
        <taxon>Leotiomycetes</taxon>
        <taxon>Helotiales</taxon>
        <taxon>Sclerotiniaceae</taxon>
        <taxon>Botrytis</taxon>
    </lineage>
</organism>
<feature type="compositionally biased region" description="Basic residues" evidence="1">
    <location>
        <begin position="357"/>
        <end position="366"/>
    </location>
</feature>
<feature type="compositionally biased region" description="Basic and acidic residues" evidence="1">
    <location>
        <begin position="151"/>
        <end position="167"/>
    </location>
</feature>
<dbReference type="Proteomes" id="UP000297280">
    <property type="component" value="Unassembled WGS sequence"/>
</dbReference>
<keyword evidence="3" id="KW-1185">Reference proteome</keyword>
<feature type="region of interest" description="Disordered" evidence="1">
    <location>
        <begin position="306"/>
        <end position="386"/>
    </location>
</feature>
<feature type="region of interest" description="Disordered" evidence="1">
    <location>
        <begin position="47"/>
        <end position="78"/>
    </location>
</feature>
<sequence>MQNEMEDIIKEDISRTSSAFISTLHGRESSATFGEFEFYFGLEQLREQIQETPLSHTPNPPPRTKKTKPHERKNNPGVFNWTLQNPDVNSIQEYEIERDIRRQAQGRKRDSVLRRMEKILEDGGDRGVVYRGVSRDEDGEEEEELWDMDGGDSREWSWGEDAREKCSNPKRRIKSSARITRKGTFGEGFREKSAVLQDEERTSLRGHSFSSRDFDRSDRDGDGRGRVERSRCVDMGTSTCGLTSGEECGAEEGDTAAGGVGTSVRVRGKHLRKEENDFEYENCKEREREQVCSGSRMSSFISTVIDEEDIEEEEDLQDKDEDIDFDIGPPKRERLPDPRTDTRSATNSRIPIEYLKSRRPVSRKMTARNATSDYFEIDEDTRRRKN</sequence>
<name>A0A4Z1KE05_9HELO</name>
<accession>A0A4Z1KE05</accession>
<feature type="region of interest" description="Disordered" evidence="1">
    <location>
        <begin position="135"/>
        <end position="261"/>
    </location>
</feature>
<feature type="compositionally biased region" description="Acidic residues" evidence="1">
    <location>
        <begin position="137"/>
        <end position="150"/>
    </location>
</feature>
<reference evidence="2 3" key="1">
    <citation type="submission" date="2017-12" db="EMBL/GenBank/DDBJ databases">
        <title>Comparative genomics of Botrytis spp.</title>
        <authorList>
            <person name="Valero-Jimenez C.A."/>
            <person name="Tapia P."/>
            <person name="Veloso J."/>
            <person name="Silva-Moreno E."/>
            <person name="Staats M."/>
            <person name="Valdes J.H."/>
            <person name="Van Kan J.A.L."/>
        </authorList>
    </citation>
    <scope>NUCLEOTIDE SEQUENCE [LARGE SCALE GENOMIC DNA]</scope>
    <source>
        <strain evidence="2 3">MUCL3349</strain>
    </source>
</reference>
<feature type="compositionally biased region" description="Acidic residues" evidence="1">
    <location>
        <begin position="306"/>
        <end position="325"/>
    </location>
</feature>
<comment type="caution">
    <text evidence="2">The sequence shown here is derived from an EMBL/GenBank/DDBJ whole genome shotgun (WGS) entry which is preliminary data.</text>
</comment>
<evidence type="ECO:0000256" key="1">
    <source>
        <dbReference type="SAM" id="MobiDB-lite"/>
    </source>
</evidence>
<dbReference type="AlphaFoldDB" id="A0A4Z1KE05"/>
<feature type="compositionally biased region" description="Basic and acidic residues" evidence="1">
    <location>
        <begin position="210"/>
        <end position="232"/>
    </location>
</feature>
<feature type="compositionally biased region" description="Basic and acidic residues" evidence="1">
    <location>
        <begin position="329"/>
        <end position="342"/>
    </location>
</feature>
<gene>
    <name evidence="2" type="ORF">BPOR_1038g00030</name>
</gene>
<evidence type="ECO:0000313" key="3">
    <source>
        <dbReference type="Proteomes" id="UP000297280"/>
    </source>
</evidence>
<feature type="compositionally biased region" description="Basic residues" evidence="1">
    <location>
        <begin position="168"/>
        <end position="181"/>
    </location>
</feature>
<protein>
    <submittedName>
        <fullName evidence="2">Uncharacterized protein</fullName>
    </submittedName>
</protein>